<name>A0A9P7B8Q2_RHOMI</name>
<dbReference type="Proteomes" id="UP000777482">
    <property type="component" value="Unassembled WGS sequence"/>
</dbReference>
<evidence type="ECO:0000313" key="2">
    <source>
        <dbReference type="Proteomes" id="UP000777482"/>
    </source>
</evidence>
<protein>
    <submittedName>
        <fullName evidence="1">Uncharacterized protein</fullName>
    </submittedName>
</protein>
<sequence length="284" mass="31232">MQSPYLSKFGRKLKAIRDISVPNTVGPTVDTFCTAVKEAEASAKAQNFFHWNEQNPQHRAILAELDAVCDKLQAFTRSHSSDANDADMDCDKVNEFLVRLGVLTSSKRAPGIDTQVPGFEAAYGDDPDKACARFCTEVGLAWSTSGERWPHQGDGEIHTQIKGAFAQLCAKLQSKPCLDNLNDVVNWELEKEQLLANTESEILHLFKELKNSKQVEKVTQARKKRQNKKAAAATTAATAAPEAPATNSVGRAARLVMSPRQQEIYAGATSGARRGPTFREFRLL</sequence>
<evidence type="ECO:0000313" key="1">
    <source>
        <dbReference type="EMBL" id="KAG0664975.1"/>
    </source>
</evidence>
<dbReference type="EMBL" id="PUHQ01000011">
    <property type="protein sequence ID" value="KAG0664975.1"/>
    <property type="molecule type" value="Genomic_DNA"/>
</dbReference>
<comment type="caution">
    <text evidence="1">The sequence shown here is derived from an EMBL/GenBank/DDBJ whole genome shotgun (WGS) entry which is preliminary data.</text>
</comment>
<dbReference type="OrthoDB" id="10517556at2759"/>
<proteinExistence type="predicted"/>
<accession>A0A9P7B8Q2</accession>
<dbReference type="AlphaFoldDB" id="A0A9P7B8Q2"/>
<keyword evidence="2" id="KW-1185">Reference proteome</keyword>
<organism evidence="1 2">
    <name type="scientific">Rhodotorula mucilaginosa</name>
    <name type="common">Yeast</name>
    <name type="synonym">Rhodotorula rubra</name>
    <dbReference type="NCBI Taxonomy" id="5537"/>
    <lineage>
        <taxon>Eukaryota</taxon>
        <taxon>Fungi</taxon>
        <taxon>Dikarya</taxon>
        <taxon>Basidiomycota</taxon>
        <taxon>Pucciniomycotina</taxon>
        <taxon>Microbotryomycetes</taxon>
        <taxon>Sporidiobolales</taxon>
        <taxon>Sporidiobolaceae</taxon>
        <taxon>Rhodotorula</taxon>
    </lineage>
</organism>
<reference evidence="1 2" key="1">
    <citation type="submission" date="2020-11" db="EMBL/GenBank/DDBJ databases">
        <title>Kefir isolates.</title>
        <authorList>
            <person name="Marcisauskas S."/>
            <person name="Kim Y."/>
            <person name="Blasche S."/>
        </authorList>
    </citation>
    <scope>NUCLEOTIDE SEQUENCE [LARGE SCALE GENOMIC DNA]</scope>
    <source>
        <strain evidence="1 2">KR</strain>
    </source>
</reference>
<gene>
    <name evidence="1" type="ORF">C6P46_000601</name>
</gene>